<sequence length="390" mass="41966">HRSAAPPPFHTLPCFTSLRSTRTKSCLLGAMAPPLLLLVLFLLPALAAGHQHPSSYGSSALSEWRNAKSSYFAADPGDAIGRHQQTSPPSPPSLRPSWQQSKKRIHQTVLALSPKFPASMPQALISSLFLFRYVAANGISTNRTLGYRSFSARTTVGSCDPGGHGHGYGADLCFSFCGVRRAGGACGFGDLGKHGYGMATVGLSTALFERGAACGGCYEVKCVEDLKYCLPGTSIVVTATNFCPPNYGFPADAGGVCNPPNHHFLLPIQAFEKIALWKAGVMPIQYRRVKCLREGGVRFSVSGKSFFFTVLISNVGGAGDVRSVKIKGTESGWLDMGRNWGQIWHINLDLTGQPVSFELTSSDGTTMTNFNVVPKDWEFGKTYTGKQFLL</sequence>
<evidence type="ECO:0000256" key="3">
    <source>
        <dbReference type="ARBA" id="ARBA00022525"/>
    </source>
</evidence>
<dbReference type="InterPro" id="IPR036749">
    <property type="entry name" value="Expansin_CBD_sf"/>
</dbReference>
<dbReference type="SUPFAM" id="SSF49590">
    <property type="entry name" value="PHL pollen allergen"/>
    <property type="match status" value="1"/>
</dbReference>
<dbReference type="EnsemblPlants" id="AET2Gv20878000.2">
    <property type="protein sequence ID" value="AET2Gv20878000.2"/>
    <property type="gene ID" value="AET2Gv20878000"/>
</dbReference>
<dbReference type="InterPro" id="IPR009009">
    <property type="entry name" value="RlpA-like_DPBB"/>
</dbReference>
<reference evidence="10" key="4">
    <citation type="submission" date="2019-03" db="UniProtKB">
        <authorList>
            <consortium name="EnsemblPlants"/>
        </authorList>
    </citation>
    <scope>IDENTIFICATION</scope>
</reference>
<dbReference type="InterPro" id="IPR007117">
    <property type="entry name" value="Expansin_CBD"/>
</dbReference>
<dbReference type="SMART" id="SM00837">
    <property type="entry name" value="DPBB_1"/>
    <property type="match status" value="1"/>
</dbReference>
<dbReference type="GO" id="GO:0009664">
    <property type="term" value="P:plant-type cell wall organization"/>
    <property type="evidence" value="ECO:0007669"/>
    <property type="project" value="InterPro"/>
</dbReference>
<evidence type="ECO:0000256" key="6">
    <source>
        <dbReference type="RuleBase" id="RU365023"/>
    </source>
</evidence>
<protein>
    <recommendedName>
        <fullName evidence="6">Expansin</fullName>
    </recommendedName>
</protein>
<keyword evidence="4" id="KW-0732">Signal</keyword>
<name>A0A453CKU2_AEGTS</name>
<dbReference type="InterPro" id="IPR036908">
    <property type="entry name" value="RlpA-like_sf"/>
</dbReference>
<dbReference type="Gene3D" id="2.40.40.10">
    <property type="entry name" value="RlpA-like domain"/>
    <property type="match status" value="1"/>
</dbReference>
<reference evidence="11" key="1">
    <citation type="journal article" date="2014" name="Science">
        <title>Ancient hybridizations among the ancestral genomes of bread wheat.</title>
        <authorList>
            <consortium name="International Wheat Genome Sequencing Consortium,"/>
            <person name="Marcussen T."/>
            <person name="Sandve S.R."/>
            <person name="Heier L."/>
            <person name="Spannagl M."/>
            <person name="Pfeifer M."/>
            <person name="Jakobsen K.S."/>
            <person name="Wulff B.B."/>
            <person name="Steuernagel B."/>
            <person name="Mayer K.F."/>
            <person name="Olsen O.A."/>
        </authorList>
    </citation>
    <scope>NUCLEOTIDE SEQUENCE [LARGE SCALE GENOMIC DNA]</scope>
    <source>
        <strain evidence="11">cv. AL8/78</strain>
    </source>
</reference>
<accession>A0A453CKU2</accession>
<dbReference type="Gramene" id="AET2Gv20878000.2">
    <property type="protein sequence ID" value="AET2Gv20878000.2"/>
    <property type="gene ID" value="AET2Gv20878000"/>
</dbReference>
<keyword evidence="2 6" id="KW-0134">Cell wall</keyword>
<dbReference type="InterPro" id="IPR007112">
    <property type="entry name" value="Expansin/allergen_DPBB_dom"/>
</dbReference>
<dbReference type="Proteomes" id="UP000015105">
    <property type="component" value="Chromosome 2D"/>
</dbReference>
<keyword evidence="5" id="KW-0472">Membrane</keyword>
<dbReference type="PROSITE" id="PS50842">
    <property type="entry name" value="EXPANSIN_EG45"/>
    <property type="match status" value="1"/>
</dbReference>
<dbReference type="PANTHER" id="PTHR31867">
    <property type="entry name" value="EXPANSIN-A15"/>
    <property type="match status" value="1"/>
</dbReference>
<feature type="domain" description="Expansin-like CBD" evidence="9">
    <location>
        <begin position="306"/>
        <end position="385"/>
    </location>
</feature>
<dbReference type="GO" id="GO:0016020">
    <property type="term" value="C:membrane"/>
    <property type="evidence" value="ECO:0007669"/>
    <property type="project" value="UniProtKB-SubCell"/>
</dbReference>
<dbReference type="SUPFAM" id="SSF50685">
    <property type="entry name" value="Barwin-like endoglucanases"/>
    <property type="match status" value="1"/>
</dbReference>
<proteinExistence type="inferred from homology"/>
<dbReference type="InterPro" id="IPR002963">
    <property type="entry name" value="Expansin"/>
</dbReference>
<dbReference type="STRING" id="200361.A0A453CKU2"/>
<evidence type="ECO:0000259" key="8">
    <source>
        <dbReference type="PROSITE" id="PS50842"/>
    </source>
</evidence>
<evidence type="ECO:0000256" key="1">
    <source>
        <dbReference type="ARBA" id="ARBA00005392"/>
    </source>
</evidence>
<dbReference type="Pfam" id="PF01357">
    <property type="entry name" value="Expansin_C"/>
    <property type="match status" value="1"/>
</dbReference>
<evidence type="ECO:0000256" key="5">
    <source>
        <dbReference type="ARBA" id="ARBA00023136"/>
    </source>
</evidence>
<keyword evidence="6" id="KW-0961">Cell wall biogenesis/degradation</keyword>
<dbReference type="Gene3D" id="2.60.40.760">
    <property type="entry name" value="Expansin, cellulose-binding-like domain"/>
    <property type="match status" value="1"/>
</dbReference>
<reference evidence="11" key="2">
    <citation type="journal article" date="2017" name="Nat. Plants">
        <title>The Aegilops tauschii genome reveals multiple impacts of transposons.</title>
        <authorList>
            <person name="Zhao G."/>
            <person name="Zou C."/>
            <person name="Li K."/>
            <person name="Wang K."/>
            <person name="Li T."/>
            <person name="Gao L."/>
            <person name="Zhang X."/>
            <person name="Wang H."/>
            <person name="Yang Z."/>
            <person name="Liu X."/>
            <person name="Jiang W."/>
            <person name="Mao L."/>
            <person name="Kong X."/>
            <person name="Jiao Y."/>
            <person name="Jia J."/>
        </authorList>
    </citation>
    <scope>NUCLEOTIDE SEQUENCE [LARGE SCALE GENOMIC DNA]</scope>
    <source>
        <strain evidence="11">cv. AL8/78</strain>
    </source>
</reference>
<comment type="similarity">
    <text evidence="1 6">Belongs to the expansin family. Expansin A subfamily.</text>
</comment>
<dbReference type="CDD" id="cd22274">
    <property type="entry name" value="DPBB_EXPA_N"/>
    <property type="match status" value="1"/>
</dbReference>
<dbReference type="Pfam" id="PF03330">
    <property type="entry name" value="DPBB_1"/>
    <property type="match status" value="1"/>
</dbReference>
<evidence type="ECO:0000256" key="7">
    <source>
        <dbReference type="SAM" id="MobiDB-lite"/>
    </source>
</evidence>
<comment type="function">
    <text evidence="6">Causes loosening and extension of plant cell walls by disrupting non-covalent bonding between cellulose microfibrils and matrix glucans. No enzymatic activity has been found.</text>
</comment>
<evidence type="ECO:0000313" key="10">
    <source>
        <dbReference type="EnsemblPlants" id="AET2Gv20878000.2"/>
    </source>
</evidence>
<evidence type="ECO:0000256" key="4">
    <source>
        <dbReference type="ARBA" id="ARBA00022729"/>
    </source>
</evidence>
<comment type="subcellular location">
    <subcellularLocation>
        <location evidence="6">Secreted</location>
        <location evidence="6">Cell wall</location>
    </subcellularLocation>
    <subcellularLocation>
        <location evidence="6">Membrane</location>
        <topology evidence="6">Peripheral membrane protein</topology>
    </subcellularLocation>
</comment>
<dbReference type="PRINTS" id="PR01226">
    <property type="entry name" value="EXPANSIN"/>
</dbReference>
<dbReference type="PROSITE" id="PS50843">
    <property type="entry name" value="EXPANSIN_CBD"/>
    <property type="match status" value="1"/>
</dbReference>
<organism evidence="10 11">
    <name type="scientific">Aegilops tauschii subsp. strangulata</name>
    <name type="common">Goatgrass</name>
    <dbReference type="NCBI Taxonomy" id="200361"/>
    <lineage>
        <taxon>Eukaryota</taxon>
        <taxon>Viridiplantae</taxon>
        <taxon>Streptophyta</taxon>
        <taxon>Embryophyta</taxon>
        <taxon>Tracheophyta</taxon>
        <taxon>Spermatophyta</taxon>
        <taxon>Magnoliopsida</taxon>
        <taxon>Liliopsida</taxon>
        <taxon>Poales</taxon>
        <taxon>Poaceae</taxon>
        <taxon>BOP clade</taxon>
        <taxon>Pooideae</taxon>
        <taxon>Triticodae</taxon>
        <taxon>Triticeae</taxon>
        <taxon>Triticinae</taxon>
        <taxon>Aegilops</taxon>
    </lineage>
</organism>
<feature type="region of interest" description="Disordered" evidence="7">
    <location>
        <begin position="75"/>
        <end position="99"/>
    </location>
</feature>
<keyword evidence="11" id="KW-1185">Reference proteome</keyword>
<feature type="domain" description="Expansin-like EG45" evidence="8">
    <location>
        <begin position="183"/>
        <end position="296"/>
    </location>
</feature>
<evidence type="ECO:0000256" key="2">
    <source>
        <dbReference type="ARBA" id="ARBA00022512"/>
    </source>
</evidence>
<evidence type="ECO:0000313" key="11">
    <source>
        <dbReference type="Proteomes" id="UP000015105"/>
    </source>
</evidence>
<keyword evidence="3 6" id="KW-0964">Secreted</keyword>
<dbReference type="AlphaFoldDB" id="A0A453CKU2"/>
<evidence type="ECO:0000259" key="9">
    <source>
        <dbReference type="PROSITE" id="PS50843"/>
    </source>
</evidence>
<reference evidence="10" key="5">
    <citation type="journal article" date="2021" name="G3 (Bethesda)">
        <title>Aegilops tauschii genome assembly Aet v5.0 features greater sequence contiguity and improved annotation.</title>
        <authorList>
            <person name="Wang L."/>
            <person name="Zhu T."/>
            <person name="Rodriguez J.C."/>
            <person name="Deal K.R."/>
            <person name="Dubcovsky J."/>
            <person name="McGuire P.E."/>
            <person name="Lux T."/>
            <person name="Spannagl M."/>
            <person name="Mayer K.F.X."/>
            <person name="Baldrich P."/>
            <person name="Meyers B.C."/>
            <person name="Huo N."/>
            <person name="Gu Y.Q."/>
            <person name="Zhou H."/>
            <person name="Devos K.M."/>
            <person name="Bennetzen J.L."/>
            <person name="Unver T."/>
            <person name="Budak H."/>
            <person name="Gulick P.J."/>
            <person name="Galiba G."/>
            <person name="Kalapos B."/>
            <person name="Nelson D.R."/>
            <person name="Li P."/>
            <person name="You F.M."/>
            <person name="Luo M.C."/>
            <person name="Dvorak J."/>
        </authorList>
    </citation>
    <scope>NUCLEOTIDE SEQUENCE [LARGE SCALE GENOMIC DNA]</scope>
    <source>
        <strain evidence="10">cv. AL8/78</strain>
    </source>
</reference>
<reference evidence="10" key="3">
    <citation type="journal article" date="2017" name="Nature">
        <title>Genome sequence of the progenitor of the wheat D genome Aegilops tauschii.</title>
        <authorList>
            <person name="Luo M.C."/>
            <person name="Gu Y.Q."/>
            <person name="Puiu D."/>
            <person name="Wang H."/>
            <person name="Twardziok S.O."/>
            <person name="Deal K.R."/>
            <person name="Huo N."/>
            <person name="Zhu T."/>
            <person name="Wang L."/>
            <person name="Wang Y."/>
            <person name="McGuire P.E."/>
            <person name="Liu S."/>
            <person name="Long H."/>
            <person name="Ramasamy R.K."/>
            <person name="Rodriguez J.C."/>
            <person name="Van S.L."/>
            <person name="Yuan L."/>
            <person name="Wang Z."/>
            <person name="Xia Z."/>
            <person name="Xiao L."/>
            <person name="Anderson O.D."/>
            <person name="Ouyang S."/>
            <person name="Liang Y."/>
            <person name="Zimin A.V."/>
            <person name="Pertea G."/>
            <person name="Qi P."/>
            <person name="Bennetzen J.L."/>
            <person name="Dai X."/>
            <person name="Dawson M.W."/>
            <person name="Muller H.G."/>
            <person name="Kugler K."/>
            <person name="Rivarola-Duarte L."/>
            <person name="Spannagl M."/>
            <person name="Mayer K.F.X."/>
            <person name="Lu F.H."/>
            <person name="Bevan M.W."/>
            <person name="Leroy P."/>
            <person name="Li P."/>
            <person name="You F.M."/>
            <person name="Sun Q."/>
            <person name="Liu Z."/>
            <person name="Lyons E."/>
            <person name="Wicker T."/>
            <person name="Salzberg S.L."/>
            <person name="Devos K.M."/>
            <person name="Dvorak J."/>
        </authorList>
    </citation>
    <scope>NUCLEOTIDE SEQUENCE [LARGE SCALE GENOMIC DNA]</scope>
    <source>
        <strain evidence="10">cv. AL8/78</strain>
    </source>
</reference>